<evidence type="ECO:0000313" key="1">
    <source>
        <dbReference type="EMBL" id="VDO07294.1"/>
    </source>
</evidence>
<reference evidence="3" key="1">
    <citation type="submission" date="2017-02" db="UniProtKB">
        <authorList>
            <consortium name="WormBaseParasite"/>
        </authorList>
    </citation>
    <scope>IDENTIFICATION</scope>
</reference>
<dbReference type="WBParaSite" id="BTMF_0000093901-mRNA-1">
    <property type="protein sequence ID" value="BTMF_0000093901-mRNA-1"/>
    <property type="gene ID" value="BTMF_0000093901"/>
</dbReference>
<dbReference type="Proteomes" id="UP000280834">
    <property type="component" value="Unassembled WGS sequence"/>
</dbReference>
<dbReference type="EMBL" id="UZAG01000132">
    <property type="protein sequence ID" value="VDO07294.1"/>
    <property type="molecule type" value="Genomic_DNA"/>
</dbReference>
<gene>
    <name evidence="1" type="ORF">BTMF_LOCUS303</name>
</gene>
<proteinExistence type="predicted"/>
<evidence type="ECO:0000313" key="2">
    <source>
        <dbReference type="Proteomes" id="UP000280834"/>
    </source>
</evidence>
<accession>A0A0R3Q3S1</accession>
<dbReference type="AlphaFoldDB" id="A0A0R3Q3S1"/>
<organism evidence="3">
    <name type="scientific">Brugia timori</name>
    <dbReference type="NCBI Taxonomy" id="42155"/>
    <lineage>
        <taxon>Eukaryota</taxon>
        <taxon>Metazoa</taxon>
        <taxon>Ecdysozoa</taxon>
        <taxon>Nematoda</taxon>
        <taxon>Chromadorea</taxon>
        <taxon>Rhabditida</taxon>
        <taxon>Spirurina</taxon>
        <taxon>Spiruromorpha</taxon>
        <taxon>Filarioidea</taxon>
        <taxon>Onchocercidae</taxon>
        <taxon>Brugia</taxon>
    </lineage>
</organism>
<name>A0A0R3Q3S1_9BILA</name>
<reference evidence="1 2" key="2">
    <citation type="submission" date="2018-11" db="EMBL/GenBank/DDBJ databases">
        <authorList>
            <consortium name="Pathogen Informatics"/>
        </authorList>
    </citation>
    <scope>NUCLEOTIDE SEQUENCE [LARGE SCALE GENOMIC DNA]</scope>
</reference>
<keyword evidence="2" id="KW-1185">Reference proteome</keyword>
<protein>
    <submittedName>
        <fullName evidence="3">NYN domain-containing protein</fullName>
    </submittedName>
</protein>
<evidence type="ECO:0000313" key="3">
    <source>
        <dbReference type="WBParaSite" id="BTMF_0000093901-mRNA-1"/>
    </source>
</evidence>
<sequence length="109" mass="12382">MRLLTGDYDGVYLSDDIYTYLYASNGNSEIDGAIEALESIINNIALSPSRETTGDVEVWTASVTALQARLDDLRNRRNVNRRVPVILRSDRKSWCDFEKAFGKDKDVYN</sequence>